<proteinExistence type="predicted"/>
<dbReference type="AlphaFoldDB" id="A0AB35L7M9"/>
<reference evidence="2" key="2">
    <citation type="submission" date="2023-10" db="EMBL/GenBank/DDBJ databases">
        <title>Analysis of Resistance Genes of Carbapenem-resistant Providencia rettgeri.</title>
        <authorList>
            <person name="Liu M."/>
        </authorList>
    </citation>
    <scope>NUCLEOTIDE SEQUENCE</scope>
    <source>
        <strain evidence="2">QITACRE101</strain>
    </source>
</reference>
<dbReference type="EMBL" id="JARVQW010000002">
    <property type="protein sequence ID" value="MDH2305113.1"/>
    <property type="molecule type" value="Genomic_DNA"/>
</dbReference>
<organism evidence="2 3">
    <name type="scientific">Providencia rettgeri</name>
    <dbReference type="NCBI Taxonomy" id="587"/>
    <lineage>
        <taxon>Bacteria</taxon>
        <taxon>Pseudomonadati</taxon>
        <taxon>Pseudomonadota</taxon>
        <taxon>Gammaproteobacteria</taxon>
        <taxon>Enterobacterales</taxon>
        <taxon>Morganellaceae</taxon>
        <taxon>Providencia</taxon>
    </lineage>
</organism>
<feature type="compositionally biased region" description="Polar residues" evidence="1">
    <location>
        <begin position="1"/>
        <end position="19"/>
    </location>
</feature>
<comment type="caution">
    <text evidence="2">The sequence shown here is derived from an EMBL/GenBank/DDBJ whole genome shotgun (WGS) entry which is preliminary data.</text>
</comment>
<accession>A0AB35L7M9</accession>
<sequence>MKIKTSQSNSSTIQVPSTSTKKKSENIAVTAISINNNVKCCPVLIKENSNNLITNQSDKLQKTPEKTNNFNKISKLSTQITKLITTIHDINTEQFNPNDSSFFQNLSDKMIQLNNDLSDYKNKISS</sequence>
<gene>
    <name evidence="2" type="ORF">QDQ51_06720</name>
</gene>
<evidence type="ECO:0000256" key="1">
    <source>
        <dbReference type="SAM" id="MobiDB-lite"/>
    </source>
</evidence>
<evidence type="ECO:0000313" key="2">
    <source>
        <dbReference type="EMBL" id="MDH2305113.1"/>
    </source>
</evidence>
<name>A0AB35L7M9_PRORE</name>
<protein>
    <submittedName>
        <fullName evidence="2">Uncharacterized protein</fullName>
    </submittedName>
</protein>
<feature type="region of interest" description="Disordered" evidence="1">
    <location>
        <begin position="1"/>
        <end position="24"/>
    </location>
</feature>
<dbReference type="RefSeq" id="WP_123382133.1">
    <property type="nucleotide sequence ID" value="NZ_ABEXOG020000017.1"/>
</dbReference>
<dbReference type="Proteomes" id="UP001162044">
    <property type="component" value="Unassembled WGS sequence"/>
</dbReference>
<evidence type="ECO:0000313" key="3">
    <source>
        <dbReference type="Proteomes" id="UP001162044"/>
    </source>
</evidence>
<reference evidence="2" key="1">
    <citation type="submission" date="2023-04" db="EMBL/GenBank/DDBJ databases">
        <authorList>
            <person name="Li W."/>
        </authorList>
    </citation>
    <scope>NUCLEOTIDE SEQUENCE</scope>
    <source>
        <strain evidence="2">QITACRE101</strain>
    </source>
</reference>